<dbReference type="AlphaFoldDB" id="A0A1M7ZC92"/>
<dbReference type="GO" id="GO:0046872">
    <property type="term" value="F:metal ion binding"/>
    <property type="evidence" value="ECO:0007669"/>
    <property type="project" value="UniProtKB-KW"/>
</dbReference>
<dbReference type="Gene3D" id="1.10.340.30">
    <property type="entry name" value="Hypothetical protein, domain 2"/>
    <property type="match status" value="1"/>
</dbReference>
<dbReference type="InterPro" id="IPR011257">
    <property type="entry name" value="DNA_glycosylase"/>
</dbReference>
<dbReference type="Proteomes" id="UP000186406">
    <property type="component" value="Unassembled WGS sequence"/>
</dbReference>
<dbReference type="InterPro" id="IPR005019">
    <property type="entry name" value="Adenine_glyco"/>
</dbReference>
<dbReference type="SUPFAM" id="SSF48150">
    <property type="entry name" value="DNA-glycosylase"/>
    <property type="match status" value="1"/>
</dbReference>
<proteinExistence type="predicted"/>
<dbReference type="GO" id="GO:0008725">
    <property type="term" value="F:DNA-3-methyladenine glycosylase activity"/>
    <property type="evidence" value="ECO:0007669"/>
    <property type="project" value="InterPro"/>
</dbReference>
<keyword evidence="1" id="KW-0479">Metal-binding</keyword>
<dbReference type="STRING" id="1123029.SAMN02745172_01034"/>
<keyword evidence="1" id="KW-0862">Zinc</keyword>
<feature type="binding site" evidence="1">
    <location>
        <position position="205"/>
    </location>
    <ligand>
        <name>Zn(2+)</name>
        <dbReference type="ChEBI" id="CHEBI:29105"/>
    </ligand>
</feature>
<organism evidence="2 3">
    <name type="scientific">Pseudoxanthobacter soli DSM 19599</name>
    <dbReference type="NCBI Taxonomy" id="1123029"/>
    <lineage>
        <taxon>Bacteria</taxon>
        <taxon>Pseudomonadati</taxon>
        <taxon>Pseudomonadota</taxon>
        <taxon>Alphaproteobacteria</taxon>
        <taxon>Hyphomicrobiales</taxon>
        <taxon>Segnochrobactraceae</taxon>
        <taxon>Pseudoxanthobacter</taxon>
    </lineage>
</organism>
<name>A0A1M7ZC92_9HYPH</name>
<keyword evidence="3" id="KW-1185">Reference proteome</keyword>
<dbReference type="InterPro" id="IPR052891">
    <property type="entry name" value="DNA-3mA_glycosylase"/>
</dbReference>
<dbReference type="EMBL" id="FRXO01000002">
    <property type="protein sequence ID" value="SHO62429.1"/>
    <property type="molecule type" value="Genomic_DNA"/>
</dbReference>
<reference evidence="2 3" key="1">
    <citation type="submission" date="2016-12" db="EMBL/GenBank/DDBJ databases">
        <authorList>
            <person name="Song W.-J."/>
            <person name="Kurnit D.M."/>
        </authorList>
    </citation>
    <scope>NUCLEOTIDE SEQUENCE [LARGE SCALE GENOMIC DNA]</scope>
    <source>
        <strain evidence="2 3">DSM 19599</strain>
    </source>
</reference>
<feature type="binding site" evidence="1">
    <location>
        <position position="45"/>
    </location>
    <ligand>
        <name>Zn(2+)</name>
        <dbReference type="ChEBI" id="CHEBI:29105"/>
    </ligand>
</feature>
<dbReference type="GO" id="GO:0006284">
    <property type="term" value="P:base-excision repair"/>
    <property type="evidence" value="ECO:0007669"/>
    <property type="project" value="InterPro"/>
</dbReference>
<evidence type="ECO:0000313" key="2">
    <source>
        <dbReference type="EMBL" id="SHO62429.1"/>
    </source>
</evidence>
<evidence type="ECO:0000313" key="3">
    <source>
        <dbReference type="Proteomes" id="UP000186406"/>
    </source>
</evidence>
<sequence>MAEATTDAPLSAATAQTLAPGLYQDGTGAVRCFWCEGDPLYEAYHDREWGRPTADDRYLFEKLCLEGFQAGLSWLTILRKRESFRAGFANFEPAAVAAFGDADVERLLADAGIVRHRAKILSTINNARRALALIEEAGSLAAFLWRFEPKAEDRPARFDKASLMPITFTAQSTALSKALKARGWTFVGPTTMHAFMQAVGMVNDHIEGCSCRAEAEAARRAFVRPA</sequence>
<feature type="binding site" evidence="1">
    <location>
        <position position="32"/>
    </location>
    <ligand>
        <name>Zn(2+)</name>
        <dbReference type="ChEBI" id="CHEBI:29105"/>
    </ligand>
</feature>
<dbReference type="PANTHER" id="PTHR30037:SF4">
    <property type="entry name" value="DNA-3-METHYLADENINE GLYCOSYLASE I"/>
    <property type="match status" value="1"/>
</dbReference>
<dbReference type="RefSeq" id="WP_084564061.1">
    <property type="nucleotide sequence ID" value="NZ_FRXO01000002.1"/>
</dbReference>
<dbReference type="PANTHER" id="PTHR30037">
    <property type="entry name" value="DNA-3-METHYLADENINE GLYCOSYLASE 1"/>
    <property type="match status" value="1"/>
</dbReference>
<protein>
    <submittedName>
        <fullName evidence="2">DNA-3-methyladenine glycosylase I</fullName>
    </submittedName>
</protein>
<evidence type="ECO:0000256" key="1">
    <source>
        <dbReference type="PIRSR" id="PIRSR605019-1"/>
    </source>
</evidence>
<dbReference type="OrthoDB" id="9807664at2"/>
<accession>A0A1M7ZC92</accession>
<gene>
    <name evidence="2" type="ORF">SAMN02745172_01034</name>
</gene>
<dbReference type="Pfam" id="PF03352">
    <property type="entry name" value="Adenine_glyco"/>
    <property type="match status" value="1"/>
</dbReference>
<feature type="binding site" evidence="1">
    <location>
        <position position="209"/>
    </location>
    <ligand>
        <name>Zn(2+)</name>
        <dbReference type="ChEBI" id="CHEBI:29105"/>
    </ligand>
</feature>